<evidence type="ECO:0000313" key="17">
    <source>
        <dbReference type="EMBL" id="KIJ90889.1"/>
    </source>
</evidence>
<evidence type="ECO:0000256" key="6">
    <source>
        <dbReference type="ARBA" id="ARBA00022630"/>
    </source>
</evidence>
<evidence type="ECO:0000259" key="16">
    <source>
        <dbReference type="Pfam" id="PF05199"/>
    </source>
</evidence>
<dbReference type="STRING" id="1095629.A0A0C9WHB2"/>
<comment type="subcellular location">
    <subcellularLocation>
        <location evidence="2">Secreted</location>
    </subcellularLocation>
</comment>
<dbReference type="SUPFAM" id="SSF51905">
    <property type="entry name" value="FAD/NAD(P)-binding domain"/>
    <property type="match status" value="1"/>
</dbReference>
<protein>
    <recommendedName>
        <fullName evidence="4">pyranose dehydrogenase (acceptor)</fullName>
        <ecNumber evidence="4">1.1.99.29</ecNumber>
    </recommendedName>
</protein>
<organism evidence="17 18">
    <name type="scientific">Laccaria amethystina LaAM-08-1</name>
    <dbReference type="NCBI Taxonomy" id="1095629"/>
    <lineage>
        <taxon>Eukaryota</taxon>
        <taxon>Fungi</taxon>
        <taxon>Dikarya</taxon>
        <taxon>Basidiomycota</taxon>
        <taxon>Agaricomycotina</taxon>
        <taxon>Agaricomycetes</taxon>
        <taxon>Agaricomycetidae</taxon>
        <taxon>Agaricales</taxon>
        <taxon>Agaricineae</taxon>
        <taxon>Hydnangiaceae</taxon>
        <taxon>Laccaria</taxon>
    </lineage>
</organism>
<keyword evidence="5" id="KW-0964">Secreted</keyword>
<evidence type="ECO:0000256" key="1">
    <source>
        <dbReference type="ARBA" id="ARBA00001974"/>
    </source>
</evidence>
<dbReference type="InterPro" id="IPR000172">
    <property type="entry name" value="GMC_OxRdtase_N"/>
</dbReference>
<comment type="catalytic activity">
    <reaction evidence="10">
        <text>pyranose + acceptor = pyranos-2-ulose + reduced acceptor.</text>
        <dbReference type="EC" id="1.1.99.29"/>
    </reaction>
</comment>
<dbReference type="AlphaFoldDB" id="A0A0C9WHB2"/>
<reference evidence="18" key="2">
    <citation type="submission" date="2015-01" db="EMBL/GenBank/DDBJ databases">
        <title>Evolutionary Origins and Diversification of the Mycorrhizal Mutualists.</title>
        <authorList>
            <consortium name="DOE Joint Genome Institute"/>
            <consortium name="Mycorrhizal Genomics Consortium"/>
            <person name="Kohler A."/>
            <person name="Kuo A."/>
            <person name="Nagy L.G."/>
            <person name="Floudas D."/>
            <person name="Copeland A."/>
            <person name="Barry K.W."/>
            <person name="Cichocki N."/>
            <person name="Veneault-Fourrey C."/>
            <person name="LaButti K."/>
            <person name="Lindquist E.A."/>
            <person name="Lipzen A."/>
            <person name="Lundell T."/>
            <person name="Morin E."/>
            <person name="Murat C."/>
            <person name="Riley R."/>
            <person name="Ohm R."/>
            <person name="Sun H."/>
            <person name="Tunlid A."/>
            <person name="Henrissat B."/>
            <person name="Grigoriev I.V."/>
            <person name="Hibbett D.S."/>
            <person name="Martin F."/>
        </authorList>
    </citation>
    <scope>NUCLEOTIDE SEQUENCE [LARGE SCALE GENOMIC DNA]</scope>
    <source>
        <strain evidence="18">LaAM-08-1</strain>
    </source>
</reference>
<evidence type="ECO:0000256" key="13">
    <source>
        <dbReference type="ARBA" id="ARBA00034050"/>
    </source>
</evidence>
<keyword evidence="8" id="KW-0560">Oxidoreductase</keyword>
<dbReference type="GO" id="GO:0033718">
    <property type="term" value="F:pyranose dehydrogenase (acceptor) activity"/>
    <property type="evidence" value="ECO:0007669"/>
    <property type="project" value="UniProtKB-EC"/>
</dbReference>
<comment type="function">
    <text evidence="9">Catalyzes the single-oxidation or sequential double oxidation reaction of carbohydrates primarily at carbon-2 and/or carbon-3 with the concomitant reduction of the flavin. The enzyme exhibits a broad sugar substrate specificity, oxidizing different aldopyranoses to the corresponding C-1, C-2, C-3 or C-1,2, C-2,3 and C-3,4 (di)dehydro sugars with substrate-specific regioselectivity. Accepts only a narrow range of electron acceptors such as substituted benzoquinones and complexed metal ions and reacts extremely slowly with O(2) as acceptor. May play a role in the natural recycling of plant matter by oxidizing all major monosaccharides in lignocellulose and by reducing quinone compounds or reactive radical species generated during lignin depolymerization.</text>
</comment>
<dbReference type="HOGENOM" id="CLU_023699_0_0_1"/>
<reference evidence="17 18" key="1">
    <citation type="submission" date="2014-04" db="EMBL/GenBank/DDBJ databases">
        <authorList>
            <consortium name="DOE Joint Genome Institute"/>
            <person name="Kuo A."/>
            <person name="Kohler A."/>
            <person name="Nagy L.G."/>
            <person name="Floudas D."/>
            <person name="Copeland A."/>
            <person name="Barry K.W."/>
            <person name="Cichocki N."/>
            <person name="Veneault-Fourrey C."/>
            <person name="LaButti K."/>
            <person name="Lindquist E.A."/>
            <person name="Lipzen A."/>
            <person name="Lundell T."/>
            <person name="Morin E."/>
            <person name="Murat C."/>
            <person name="Sun H."/>
            <person name="Tunlid A."/>
            <person name="Henrissat B."/>
            <person name="Grigoriev I.V."/>
            <person name="Hibbett D.S."/>
            <person name="Martin F."/>
            <person name="Nordberg H.P."/>
            <person name="Cantor M.N."/>
            <person name="Hua S.X."/>
        </authorList>
    </citation>
    <scope>NUCLEOTIDE SEQUENCE [LARGE SCALE GENOMIC DNA]</scope>
    <source>
        <strain evidence="17 18">LaAM-08-1</strain>
    </source>
</reference>
<comment type="catalytic activity">
    <reaction evidence="12">
        <text>pyranose + acceptor = pyranos-3-ulose + reduced acceptor.</text>
        <dbReference type="EC" id="1.1.99.29"/>
    </reaction>
</comment>
<evidence type="ECO:0000256" key="5">
    <source>
        <dbReference type="ARBA" id="ARBA00022525"/>
    </source>
</evidence>
<dbReference type="InterPro" id="IPR036188">
    <property type="entry name" value="FAD/NAD-bd_sf"/>
</dbReference>
<evidence type="ECO:0000256" key="11">
    <source>
        <dbReference type="ARBA" id="ARBA00034010"/>
    </source>
</evidence>
<dbReference type="SUPFAM" id="SSF54373">
    <property type="entry name" value="FAD-linked reductases, C-terminal domain"/>
    <property type="match status" value="1"/>
</dbReference>
<name>A0A0C9WHB2_9AGAR</name>
<evidence type="ECO:0000256" key="12">
    <source>
        <dbReference type="ARBA" id="ARBA00034029"/>
    </source>
</evidence>
<dbReference type="Pfam" id="PF00732">
    <property type="entry name" value="GMC_oxred_N"/>
    <property type="match status" value="1"/>
</dbReference>
<sequence>MPLSLPGEEASILLKQHQERNSTALELDKIETDVFIAGSGPIGCAYARTILDKRPSTKVDMFEIGSQDHPIIGAHHKNSIKYQKDFDAFVNVIKGAVQPVSIPRASWAPTVNPLVIHGHNPLQTREKNLRGTAVTRTVGGMASHWTCSCPEPQEEERKELNKVIAQDELKKLLDGAGKLLGVHPDQFDNSIRHKHIKKLLQGAFPKRGVTNIPLAVKRRTDNPDYVTWSGSNTVLGEQVKKIKLHTETRVTELLFDVDARKIGGAIVLDLNNHKKIFVRAKVFVIACGAIGTPQILWNSSISTPSALGCYLSEQSMAFCQVRTVYYRSSYAILLIAGFRRISPQIVLKREIVESIAKTDDPDEKERIAKHKKKYPKDPLPIPFNDPEPQLMIPYHKDYPWHVQIHRDAFSYGEVGPKADPRVVVDLRFFGKSDVVKSNQVVFPPKFWPTKDWEPGVKDTYGMPQATFEVTRTNADGDRDQRMMKDMTEVANVLGGFLPGSYPQFMEPGLALHITGTTRIGNNPETSVANAESRVHGINNLWVGGNGCIPDATASNPTRTSVAIAMKGASAVVTYLNSHTSD</sequence>
<evidence type="ECO:0000256" key="8">
    <source>
        <dbReference type="ARBA" id="ARBA00023002"/>
    </source>
</evidence>
<comment type="catalytic activity">
    <reaction evidence="13">
        <text>a pyranoside + acceptor = a pyranosid-3-ulose + reduced acceptor.</text>
        <dbReference type="EC" id="1.1.99.29"/>
    </reaction>
</comment>
<dbReference type="OrthoDB" id="269227at2759"/>
<gene>
    <name evidence="17" type="ORF">K443DRAFT_14864</name>
</gene>
<comment type="cofactor">
    <cofactor evidence="1">
        <name>FAD</name>
        <dbReference type="ChEBI" id="CHEBI:57692"/>
    </cofactor>
</comment>
<evidence type="ECO:0000256" key="2">
    <source>
        <dbReference type="ARBA" id="ARBA00004613"/>
    </source>
</evidence>
<feature type="domain" description="Glucose-methanol-choline oxidoreductase N-terminal" evidence="15">
    <location>
        <begin position="226"/>
        <end position="312"/>
    </location>
</feature>
<dbReference type="GO" id="GO:0005576">
    <property type="term" value="C:extracellular region"/>
    <property type="evidence" value="ECO:0007669"/>
    <property type="project" value="UniProtKB-SubCell"/>
</dbReference>
<evidence type="ECO:0000313" key="18">
    <source>
        <dbReference type="Proteomes" id="UP000054477"/>
    </source>
</evidence>
<dbReference type="InterPro" id="IPR007867">
    <property type="entry name" value="GMC_OxRtase_C"/>
</dbReference>
<evidence type="ECO:0000259" key="15">
    <source>
        <dbReference type="Pfam" id="PF00732"/>
    </source>
</evidence>
<dbReference type="Gene3D" id="3.50.50.60">
    <property type="entry name" value="FAD/NAD(P)-binding domain"/>
    <property type="match status" value="2"/>
</dbReference>
<proteinExistence type="inferred from homology"/>
<evidence type="ECO:0000256" key="4">
    <source>
        <dbReference type="ARBA" id="ARBA00013177"/>
    </source>
</evidence>
<accession>A0A0C9WHB2</accession>
<dbReference type="GO" id="GO:0050660">
    <property type="term" value="F:flavin adenine dinucleotide binding"/>
    <property type="evidence" value="ECO:0007669"/>
    <property type="project" value="InterPro"/>
</dbReference>
<evidence type="ECO:0000256" key="9">
    <source>
        <dbReference type="ARBA" id="ARBA00024699"/>
    </source>
</evidence>
<evidence type="ECO:0000256" key="10">
    <source>
        <dbReference type="ARBA" id="ARBA00033986"/>
    </source>
</evidence>
<comment type="catalytic activity">
    <reaction evidence="11">
        <text>pyranose + acceptor = pyranos-2,3-diulose + reduced acceptor.</text>
        <dbReference type="EC" id="1.1.99.29"/>
    </reaction>
</comment>
<dbReference type="PANTHER" id="PTHR42784:SF1">
    <property type="entry name" value="PYRANOSE 2-OXIDASE"/>
    <property type="match status" value="1"/>
</dbReference>
<dbReference type="InterPro" id="IPR051473">
    <property type="entry name" value="P2Ox-like"/>
</dbReference>
<keyword evidence="18" id="KW-1185">Reference proteome</keyword>
<dbReference type="EC" id="1.1.99.29" evidence="4"/>
<evidence type="ECO:0000256" key="14">
    <source>
        <dbReference type="ARBA" id="ARBA00034059"/>
    </source>
</evidence>
<keyword evidence="6" id="KW-0285">Flavoprotein</keyword>
<evidence type="ECO:0000256" key="3">
    <source>
        <dbReference type="ARBA" id="ARBA00010790"/>
    </source>
</evidence>
<dbReference type="EMBL" id="KN839091">
    <property type="protein sequence ID" value="KIJ90889.1"/>
    <property type="molecule type" value="Genomic_DNA"/>
</dbReference>
<evidence type="ECO:0000256" key="7">
    <source>
        <dbReference type="ARBA" id="ARBA00022827"/>
    </source>
</evidence>
<feature type="domain" description="Glucose-methanol-choline oxidoreductase C-terminal" evidence="16">
    <location>
        <begin position="458"/>
        <end position="564"/>
    </location>
</feature>
<keyword evidence="7" id="KW-0274">FAD</keyword>
<dbReference type="Pfam" id="PF05199">
    <property type="entry name" value="GMC_oxred_C"/>
    <property type="match status" value="1"/>
</dbReference>
<comment type="catalytic activity">
    <reaction evidence="14">
        <text>a pyranoside + acceptor = a pyranosid-3,4-diulose + reduced acceptor.</text>
        <dbReference type="EC" id="1.1.99.29"/>
    </reaction>
</comment>
<comment type="similarity">
    <text evidence="3">Belongs to the GMC oxidoreductase family.</text>
</comment>
<dbReference type="PANTHER" id="PTHR42784">
    <property type="entry name" value="PYRANOSE 2-OXIDASE"/>
    <property type="match status" value="1"/>
</dbReference>
<dbReference type="Proteomes" id="UP000054477">
    <property type="component" value="Unassembled WGS sequence"/>
</dbReference>